<feature type="domain" description="Flagellar hook-associated protein 2 N-terminal" evidence="6">
    <location>
        <begin position="11"/>
        <end position="106"/>
    </location>
</feature>
<keyword evidence="8" id="KW-0282">Flagellum</keyword>
<name>A0A1G9WXB1_9FIRM</name>
<evidence type="ECO:0000256" key="2">
    <source>
        <dbReference type="ARBA" id="ARBA00011255"/>
    </source>
</evidence>
<gene>
    <name evidence="8" type="ORF">SAMN04488502_108112</name>
</gene>
<comment type="similarity">
    <text evidence="1 5">Belongs to the FliD family.</text>
</comment>
<dbReference type="Pfam" id="PF02465">
    <property type="entry name" value="FliD_N"/>
    <property type="match status" value="1"/>
</dbReference>
<keyword evidence="4 5" id="KW-0975">Bacterial flagellum</keyword>
<dbReference type="PANTHER" id="PTHR30288">
    <property type="entry name" value="FLAGELLAR CAP/ASSEMBLY PROTEIN FLID"/>
    <property type="match status" value="1"/>
</dbReference>
<dbReference type="GO" id="GO:0009424">
    <property type="term" value="C:bacterial-type flagellum hook"/>
    <property type="evidence" value="ECO:0007669"/>
    <property type="project" value="UniProtKB-UniRule"/>
</dbReference>
<evidence type="ECO:0000313" key="9">
    <source>
        <dbReference type="Proteomes" id="UP000214880"/>
    </source>
</evidence>
<proteinExistence type="inferred from homology"/>
<organism evidence="8 9">
    <name type="scientific">Dendrosporobacter quercicolus</name>
    <dbReference type="NCBI Taxonomy" id="146817"/>
    <lineage>
        <taxon>Bacteria</taxon>
        <taxon>Bacillati</taxon>
        <taxon>Bacillota</taxon>
        <taxon>Negativicutes</taxon>
        <taxon>Selenomonadales</taxon>
        <taxon>Sporomusaceae</taxon>
        <taxon>Dendrosporobacter</taxon>
    </lineage>
</organism>
<comment type="subcellular location">
    <subcellularLocation>
        <location evidence="5">Secreted</location>
    </subcellularLocation>
    <subcellularLocation>
        <location evidence="5">Bacterial flagellum</location>
    </subcellularLocation>
</comment>
<dbReference type="InterPro" id="IPR040026">
    <property type="entry name" value="FliD"/>
</dbReference>
<accession>A0A1G9WXB1</accession>
<evidence type="ECO:0000256" key="1">
    <source>
        <dbReference type="ARBA" id="ARBA00009764"/>
    </source>
</evidence>
<evidence type="ECO:0000313" key="8">
    <source>
        <dbReference type="EMBL" id="SDM88911.1"/>
    </source>
</evidence>
<reference evidence="8 9" key="1">
    <citation type="submission" date="2016-10" db="EMBL/GenBank/DDBJ databases">
        <authorList>
            <person name="de Groot N.N."/>
        </authorList>
    </citation>
    <scope>NUCLEOTIDE SEQUENCE [LARGE SCALE GENOMIC DNA]</scope>
    <source>
        <strain evidence="8 9">DSM 1736</strain>
    </source>
</reference>
<dbReference type="Pfam" id="PF07195">
    <property type="entry name" value="FliD_C"/>
    <property type="match status" value="1"/>
</dbReference>
<protein>
    <recommendedName>
        <fullName evidence="5">Flagellar hook-associated protein 2</fullName>
        <shortName evidence="5">HAP2</shortName>
    </recommendedName>
    <alternativeName>
        <fullName evidence="5">Flagellar cap protein</fullName>
    </alternativeName>
</protein>
<feature type="domain" description="Flagellar hook-associated protein 2 C-terminal" evidence="7">
    <location>
        <begin position="227"/>
        <end position="504"/>
    </location>
</feature>
<evidence type="ECO:0000256" key="3">
    <source>
        <dbReference type="ARBA" id="ARBA00023054"/>
    </source>
</evidence>
<dbReference type="GO" id="GO:0071973">
    <property type="term" value="P:bacterial-type flagellum-dependent cell motility"/>
    <property type="evidence" value="ECO:0007669"/>
    <property type="project" value="TreeGrafter"/>
</dbReference>
<dbReference type="InterPro" id="IPR003481">
    <property type="entry name" value="FliD_N"/>
</dbReference>
<evidence type="ECO:0000256" key="4">
    <source>
        <dbReference type="ARBA" id="ARBA00023143"/>
    </source>
</evidence>
<keyword evidence="8" id="KW-0969">Cilium</keyword>
<evidence type="ECO:0000256" key="5">
    <source>
        <dbReference type="RuleBase" id="RU362066"/>
    </source>
</evidence>
<dbReference type="AlphaFoldDB" id="A0A1G9WXB1"/>
<evidence type="ECO:0000259" key="7">
    <source>
        <dbReference type="Pfam" id="PF07195"/>
    </source>
</evidence>
<dbReference type="STRING" id="146817.SAMN04488502_108112"/>
<dbReference type="OrthoDB" id="9776025at2"/>
<evidence type="ECO:0000259" key="6">
    <source>
        <dbReference type="Pfam" id="PF02465"/>
    </source>
</evidence>
<sequence length="517" mass="56357">MAIRTYGLSGSGMDVDQLVKDMMKAQRTRYEKVQQQKTQAEWKKKDYNTIYTLVDDFRNNTLNTFRLQSTLSPKQVTSSNDAVVTAVANGEASNIEHSFVVKQLADGVKLTSSGNITTGSSKNTLKEQFGLGDDVTSLEFKINGKTISVNPQTASINDVVQKINNAGAGVKASYDATLDRFFLNTTSTGTLAKIDFTGTDGDSDGWAFLRDSLKLVTDEDLTTARTGQNAEFTLDGVDLTQASNTFTVSGVTYTLKGVSAKTAEDTYTATSVAVKQDNEKAIATLKSFVDDYNALIDVINTELNEERYRDFTPLTDEQKAEMKDTEITAWEAKAKSGMLKRDSILSSLLSGLRLNFVNPVQGITGKYTSASSLGINTGSYVSEDGVITSAVSNGGKIKIDEDDLKEALEADPDIVYKIFGTLGGDTNESKGVANRIYAQLDKVLTQLQTEAGKPNITDTSSNLAKSLTNYNKRLTSLNSQLEMIEARYYKQFNAMETAISNMNQQSAWLSQQLGNNS</sequence>
<dbReference type="GO" id="GO:0009421">
    <property type="term" value="C:bacterial-type flagellum filament cap"/>
    <property type="evidence" value="ECO:0007669"/>
    <property type="project" value="InterPro"/>
</dbReference>
<dbReference type="Proteomes" id="UP000214880">
    <property type="component" value="Unassembled WGS sequence"/>
</dbReference>
<dbReference type="EMBL" id="FNHB01000008">
    <property type="protein sequence ID" value="SDM88911.1"/>
    <property type="molecule type" value="Genomic_DNA"/>
</dbReference>
<dbReference type="RefSeq" id="WP_092074332.1">
    <property type="nucleotide sequence ID" value="NZ_FNHB01000008.1"/>
</dbReference>
<dbReference type="GO" id="GO:0005576">
    <property type="term" value="C:extracellular region"/>
    <property type="evidence" value="ECO:0007669"/>
    <property type="project" value="UniProtKB-SubCell"/>
</dbReference>
<keyword evidence="3" id="KW-0175">Coiled coil</keyword>
<keyword evidence="5" id="KW-0964">Secreted</keyword>
<dbReference type="PANTHER" id="PTHR30288:SF0">
    <property type="entry name" value="FLAGELLAR HOOK-ASSOCIATED PROTEIN 2"/>
    <property type="match status" value="1"/>
</dbReference>
<comment type="subunit">
    <text evidence="2 5">Homopentamer.</text>
</comment>
<comment type="function">
    <text evidence="5">Required for morphogenesis and for the elongation of the flagellar filament by facilitating polymerization of the flagellin monomers at the tip of growing filament. Forms a capping structure, which prevents flagellin subunits (transported through the central channel of the flagellum) from leaking out without polymerization at the distal end.</text>
</comment>
<keyword evidence="9" id="KW-1185">Reference proteome</keyword>
<keyword evidence="8" id="KW-0966">Cell projection</keyword>
<dbReference type="InterPro" id="IPR010809">
    <property type="entry name" value="FliD_C"/>
</dbReference>
<dbReference type="GO" id="GO:0007155">
    <property type="term" value="P:cell adhesion"/>
    <property type="evidence" value="ECO:0007669"/>
    <property type="project" value="InterPro"/>
</dbReference>